<evidence type="ECO:0000256" key="6">
    <source>
        <dbReference type="ARBA" id="ARBA00023180"/>
    </source>
</evidence>
<feature type="transmembrane region" description="Helical" evidence="8">
    <location>
        <begin position="131"/>
        <end position="152"/>
    </location>
</feature>
<evidence type="ECO:0000313" key="10">
    <source>
        <dbReference type="EMBL" id="KAK2893076.1"/>
    </source>
</evidence>
<keyword evidence="4 8" id="KW-1133">Transmembrane helix</keyword>
<dbReference type="PANTHER" id="PTHR10306">
    <property type="entry name" value="SYNAPTOPHYSIN"/>
    <property type="match status" value="1"/>
</dbReference>
<comment type="subcellular location">
    <subcellularLocation>
        <location evidence="1">Membrane</location>
        <topology evidence="1">Multi-pass membrane protein</topology>
    </subcellularLocation>
</comment>
<evidence type="ECO:0000256" key="1">
    <source>
        <dbReference type="ARBA" id="ARBA00004141"/>
    </source>
</evidence>
<dbReference type="PRINTS" id="PR00220">
    <property type="entry name" value="SYNAPTOPHYSN"/>
</dbReference>
<keyword evidence="5 7" id="KW-0472">Membrane</keyword>
<evidence type="ECO:0000256" key="8">
    <source>
        <dbReference type="SAM" id="Phobius"/>
    </source>
</evidence>
<dbReference type="Proteomes" id="UP001187343">
    <property type="component" value="Unassembled WGS sequence"/>
</dbReference>
<proteinExistence type="inferred from homology"/>
<keyword evidence="11" id="KW-1185">Reference proteome</keyword>
<dbReference type="PANTHER" id="PTHR10306:SF33">
    <property type="entry name" value="SYNAPTOPHYSIN-LIKE 1"/>
    <property type="match status" value="1"/>
</dbReference>
<evidence type="ECO:0000256" key="3">
    <source>
        <dbReference type="ARBA" id="ARBA00022692"/>
    </source>
</evidence>
<keyword evidence="3 7" id="KW-0812">Transmembrane</keyword>
<feature type="domain" description="MARVEL" evidence="9">
    <location>
        <begin position="11"/>
        <end position="218"/>
    </location>
</feature>
<name>A0AA88PKL9_9TELE</name>
<sequence length="351" mass="39294">MQTGFRLNLTPVKEPLGFVKVVEWLTAVLAFGTCGGYTGRNVVSIFCGGSSNETLSATFTYPFRLNQELLVENNSTLCNHTVPATHLVGDLSSSVEFFVAVAVLAFLYSMVALLVYLGYMHVYRDSDFGPMFDFVLTAVFAFLWLVCSSAWARGLQTVKDATGTAGIESTLALCADRDVKCEVTDYASMRSLNISVIFGFLNLIIWVGNAWFVYKETRWHSQKVNAQQTAGRAERSRTRSERRRRWRHLFLSLARLAVCEGRRKSNGDAVPPRAHTAHRSHNAHHLYSDVAGKKLLRGSEVIRLSNKADMLLYSHVPTREDFKPIICDACIKVVKPQDVLTHYGSWGIVEQ</sequence>
<evidence type="ECO:0000259" key="9">
    <source>
        <dbReference type="PROSITE" id="PS51225"/>
    </source>
</evidence>
<evidence type="ECO:0000256" key="7">
    <source>
        <dbReference type="PROSITE-ProRule" id="PRU00581"/>
    </source>
</evidence>
<organism evidence="10 11">
    <name type="scientific">Cirrhinus molitorella</name>
    <name type="common">mud carp</name>
    <dbReference type="NCBI Taxonomy" id="172907"/>
    <lineage>
        <taxon>Eukaryota</taxon>
        <taxon>Metazoa</taxon>
        <taxon>Chordata</taxon>
        <taxon>Craniata</taxon>
        <taxon>Vertebrata</taxon>
        <taxon>Euteleostomi</taxon>
        <taxon>Actinopterygii</taxon>
        <taxon>Neopterygii</taxon>
        <taxon>Teleostei</taxon>
        <taxon>Ostariophysi</taxon>
        <taxon>Cypriniformes</taxon>
        <taxon>Cyprinidae</taxon>
        <taxon>Labeoninae</taxon>
        <taxon>Labeonini</taxon>
        <taxon>Cirrhinus</taxon>
    </lineage>
</organism>
<comment type="caution">
    <text evidence="10">The sequence shown here is derived from an EMBL/GenBank/DDBJ whole genome shotgun (WGS) entry which is preliminary data.</text>
</comment>
<keyword evidence="6" id="KW-0325">Glycoprotein</keyword>
<dbReference type="GO" id="GO:0030672">
    <property type="term" value="C:synaptic vesicle membrane"/>
    <property type="evidence" value="ECO:0007669"/>
    <property type="project" value="TreeGrafter"/>
</dbReference>
<feature type="transmembrane region" description="Helical" evidence="8">
    <location>
        <begin position="194"/>
        <end position="214"/>
    </location>
</feature>
<accession>A0AA88PKL9</accession>
<protein>
    <recommendedName>
        <fullName evidence="9">MARVEL domain-containing protein</fullName>
    </recommendedName>
</protein>
<feature type="transmembrane region" description="Helical" evidence="8">
    <location>
        <begin position="97"/>
        <end position="119"/>
    </location>
</feature>
<evidence type="ECO:0000256" key="2">
    <source>
        <dbReference type="ARBA" id="ARBA00006476"/>
    </source>
</evidence>
<comment type="similarity">
    <text evidence="2">Belongs to the synaptophysin/synaptobrevin family.</text>
</comment>
<dbReference type="InterPro" id="IPR008253">
    <property type="entry name" value="Marvel"/>
</dbReference>
<evidence type="ECO:0000313" key="11">
    <source>
        <dbReference type="Proteomes" id="UP001187343"/>
    </source>
</evidence>
<dbReference type="PROSITE" id="PS51225">
    <property type="entry name" value="MARVEL"/>
    <property type="match status" value="1"/>
</dbReference>
<dbReference type="AlphaFoldDB" id="A0AA88PKL9"/>
<evidence type="ECO:0000256" key="4">
    <source>
        <dbReference type="ARBA" id="ARBA00022989"/>
    </source>
</evidence>
<dbReference type="Pfam" id="PF01284">
    <property type="entry name" value="MARVEL"/>
    <property type="match status" value="1"/>
</dbReference>
<evidence type="ECO:0000256" key="5">
    <source>
        <dbReference type="ARBA" id="ARBA00023136"/>
    </source>
</evidence>
<gene>
    <name evidence="10" type="ORF">Q8A67_013064</name>
</gene>
<dbReference type="InterPro" id="IPR001285">
    <property type="entry name" value="Synaptophysin/porin"/>
</dbReference>
<dbReference type="EMBL" id="JAUYZG010000012">
    <property type="protein sequence ID" value="KAK2893076.1"/>
    <property type="molecule type" value="Genomic_DNA"/>
</dbReference>
<reference evidence="10" key="1">
    <citation type="submission" date="2023-08" db="EMBL/GenBank/DDBJ databases">
        <title>Chromosome-level Genome Assembly of mud carp (Cirrhinus molitorella).</title>
        <authorList>
            <person name="Liu H."/>
        </authorList>
    </citation>
    <scope>NUCLEOTIDE SEQUENCE</scope>
    <source>
        <strain evidence="10">Prfri</strain>
        <tissue evidence="10">Muscle</tissue>
    </source>
</reference>